<reference evidence="5" key="1">
    <citation type="journal article" date="2019" name="Curr. Biol.">
        <title>Genome Sequence of Striga asiatica Provides Insight into the Evolution of Plant Parasitism.</title>
        <authorList>
            <person name="Yoshida S."/>
            <person name="Kim S."/>
            <person name="Wafula E.K."/>
            <person name="Tanskanen J."/>
            <person name="Kim Y.M."/>
            <person name="Honaas L."/>
            <person name="Yang Z."/>
            <person name="Spallek T."/>
            <person name="Conn C.E."/>
            <person name="Ichihashi Y."/>
            <person name="Cheong K."/>
            <person name="Cui S."/>
            <person name="Der J.P."/>
            <person name="Gundlach H."/>
            <person name="Jiao Y."/>
            <person name="Hori C."/>
            <person name="Ishida J.K."/>
            <person name="Kasahara H."/>
            <person name="Kiba T."/>
            <person name="Kim M.S."/>
            <person name="Koo N."/>
            <person name="Laohavisit A."/>
            <person name="Lee Y.H."/>
            <person name="Lumba S."/>
            <person name="McCourt P."/>
            <person name="Mortimer J.C."/>
            <person name="Mutuku J.M."/>
            <person name="Nomura T."/>
            <person name="Sasaki-Sekimoto Y."/>
            <person name="Seto Y."/>
            <person name="Wang Y."/>
            <person name="Wakatake T."/>
            <person name="Sakakibara H."/>
            <person name="Demura T."/>
            <person name="Yamaguchi S."/>
            <person name="Yoneyama K."/>
            <person name="Manabe R.I."/>
            <person name="Nelson D.C."/>
            <person name="Schulman A.H."/>
            <person name="Timko M.P."/>
            <person name="dePamphilis C.W."/>
            <person name="Choi D."/>
            <person name="Shirasu K."/>
        </authorList>
    </citation>
    <scope>NUCLEOTIDE SEQUENCE [LARGE SCALE GENOMIC DNA]</scope>
    <source>
        <strain evidence="5">cv. UVA1</strain>
    </source>
</reference>
<name>A0A5A7Q785_STRAF</name>
<feature type="domain" description="Essential protein Yae1 N-terminal" evidence="3">
    <location>
        <begin position="23"/>
        <end position="61"/>
    </location>
</feature>
<dbReference type="PANTHER" id="PTHR28532:SF1">
    <property type="entry name" value="ORAL CANCER OVEREXPRESSED 1"/>
    <property type="match status" value="1"/>
</dbReference>
<dbReference type="InterPro" id="IPR052436">
    <property type="entry name" value="LTO1_adapter"/>
</dbReference>
<keyword evidence="5" id="KW-1185">Reference proteome</keyword>
<evidence type="ECO:0000256" key="1">
    <source>
        <dbReference type="ARBA" id="ARBA00038090"/>
    </source>
</evidence>
<dbReference type="EMBL" id="BKCP01006071">
    <property type="protein sequence ID" value="GER41125.1"/>
    <property type="molecule type" value="Genomic_DNA"/>
</dbReference>
<dbReference type="AlphaFoldDB" id="A0A5A7Q785"/>
<dbReference type="Proteomes" id="UP000325081">
    <property type="component" value="Unassembled WGS sequence"/>
</dbReference>
<gene>
    <name evidence="4" type="ORF">STAS_17829</name>
</gene>
<dbReference type="InterPro" id="IPR019191">
    <property type="entry name" value="Essential_protein_Yae1_N"/>
</dbReference>
<sequence>MDGGIEDIFASSLNLEETHLKEGYGEGHADGLIAGKEEGRQVGLKTGFEVGEELGFYRGCLDIWSSAVRVDPDFVSDRIQRMIKQMDQLLEKYPILEPENERVSDMMDSLRLKFRAICASMNVKLEYDGYPKASHAAAIARKKKPDLDPSPLSPSDDCDCPASPSYSSPAALERADGGRVVVILHLLPVAIRRFSVAEVGVKSEGTFHRILKPTTIKDARRWTFE</sequence>
<dbReference type="Pfam" id="PF09811">
    <property type="entry name" value="Yae1_N"/>
    <property type="match status" value="1"/>
</dbReference>
<evidence type="ECO:0000256" key="2">
    <source>
        <dbReference type="SAM" id="MobiDB-lite"/>
    </source>
</evidence>
<evidence type="ECO:0000259" key="3">
    <source>
        <dbReference type="Pfam" id="PF09811"/>
    </source>
</evidence>
<organism evidence="4 5">
    <name type="scientific">Striga asiatica</name>
    <name type="common">Asiatic witchweed</name>
    <name type="synonym">Buchnera asiatica</name>
    <dbReference type="NCBI Taxonomy" id="4170"/>
    <lineage>
        <taxon>Eukaryota</taxon>
        <taxon>Viridiplantae</taxon>
        <taxon>Streptophyta</taxon>
        <taxon>Embryophyta</taxon>
        <taxon>Tracheophyta</taxon>
        <taxon>Spermatophyta</taxon>
        <taxon>Magnoliopsida</taxon>
        <taxon>eudicotyledons</taxon>
        <taxon>Gunneridae</taxon>
        <taxon>Pentapetalae</taxon>
        <taxon>asterids</taxon>
        <taxon>lamiids</taxon>
        <taxon>Lamiales</taxon>
        <taxon>Orobanchaceae</taxon>
        <taxon>Buchnereae</taxon>
        <taxon>Striga</taxon>
    </lineage>
</organism>
<comment type="caution">
    <text evidence="4">The sequence shown here is derived from an EMBL/GenBank/DDBJ whole genome shotgun (WGS) entry which is preliminary data.</text>
</comment>
<dbReference type="PANTHER" id="PTHR28532">
    <property type="entry name" value="GEO13458P1"/>
    <property type="match status" value="1"/>
</dbReference>
<accession>A0A5A7Q785</accession>
<dbReference type="OrthoDB" id="48036at2759"/>
<proteinExistence type="inferred from homology"/>
<comment type="similarity">
    <text evidence="1">Belongs to the LTO1 family.</text>
</comment>
<feature type="region of interest" description="Disordered" evidence="2">
    <location>
        <begin position="141"/>
        <end position="164"/>
    </location>
</feature>
<evidence type="ECO:0000313" key="5">
    <source>
        <dbReference type="Proteomes" id="UP000325081"/>
    </source>
</evidence>
<evidence type="ECO:0000313" key="4">
    <source>
        <dbReference type="EMBL" id="GER41125.1"/>
    </source>
</evidence>
<protein>
    <submittedName>
        <fullName evidence="4">Oral cancer overexpressed protein 1</fullName>
    </submittedName>
</protein>
<feature type="compositionally biased region" description="Low complexity" evidence="2">
    <location>
        <begin position="149"/>
        <end position="164"/>
    </location>
</feature>